<dbReference type="PROSITE" id="PS51352">
    <property type="entry name" value="THIOREDOXIN_2"/>
    <property type="match status" value="1"/>
</dbReference>
<dbReference type="Pfam" id="PF00085">
    <property type="entry name" value="Thioredoxin"/>
    <property type="match status" value="1"/>
</dbReference>
<dbReference type="InterPro" id="IPR036249">
    <property type="entry name" value="Thioredoxin-like_sf"/>
</dbReference>
<dbReference type="Proteomes" id="UP000596660">
    <property type="component" value="Unplaced"/>
</dbReference>
<dbReference type="AlphaFoldDB" id="A0A803MJJ9"/>
<sequence length="89" mass="10092">VVVKFSATWCKNCKEIAATYRDLADKYPSLVFLSVDVDEMTEFCTSFDIKATPTFYFLRSGQPMDKLVGANKVELRRKLATIAELSARM</sequence>
<proteinExistence type="predicted"/>
<accession>A0A803MJJ9</accession>
<dbReference type="Gene3D" id="3.40.30.10">
    <property type="entry name" value="Glutaredoxin"/>
    <property type="match status" value="1"/>
</dbReference>
<feature type="domain" description="Thioredoxin" evidence="2">
    <location>
        <begin position="1"/>
        <end position="84"/>
    </location>
</feature>
<dbReference type="OMA" id="VGANKHE"/>
<keyword evidence="4" id="KW-1185">Reference proteome</keyword>
<dbReference type="PANTHER" id="PTHR46115">
    <property type="entry name" value="THIOREDOXIN-LIKE PROTEIN 1"/>
    <property type="match status" value="1"/>
</dbReference>
<evidence type="ECO:0000256" key="1">
    <source>
        <dbReference type="ARBA" id="ARBA00023157"/>
    </source>
</evidence>
<evidence type="ECO:0000313" key="3">
    <source>
        <dbReference type="EnsemblPlants" id="AUR62030582-RA:cds"/>
    </source>
</evidence>
<reference evidence="3" key="2">
    <citation type="submission" date="2021-03" db="UniProtKB">
        <authorList>
            <consortium name="EnsemblPlants"/>
        </authorList>
    </citation>
    <scope>IDENTIFICATION</scope>
</reference>
<evidence type="ECO:0000259" key="2">
    <source>
        <dbReference type="PROSITE" id="PS51352"/>
    </source>
</evidence>
<reference evidence="3" key="1">
    <citation type="journal article" date="2017" name="Nature">
        <title>The genome of Chenopodium quinoa.</title>
        <authorList>
            <person name="Jarvis D.E."/>
            <person name="Ho Y.S."/>
            <person name="Lightfoot D.J."/>
            <person name="Schmoeckel S.M."/>
            <person name="Li B."/>
            <person name="Borm T.J.A."/>
            <person name="Ohyanagi H."/>
            <person name="Mineta K."/>
            <person name="Michell C.T."/>
            <person name="Saber N."/>
            <person name="Kharbatia N.M."/>
            <person name="Rupper R.R."/>
            <person name="Sharp A.R."/>
            <person name="Dally N."/>
            <person name="Boughton B.A."/>
            <person name="Woo Y.H."/>
            <person name="Gao G."/>
            <person name="Schijlen E.G.W.M."/>
            <person name="Guo X."/>
            <person name="Momin A.A."/>
            <person name="Negrao S."/>
            <person name="Al-Babili S."/>
            <person name="Gehring C."/>
            <person name="Roessner U."/>
            <person name="Jung C."/>
            <person name="Murphy K."/>
            <person name="Arold S.T."/>
            <person name="Gojobori T."/>
            <person name="van der Linden C.G."/>
            <person name="van Loo E.N."/>
            <person name="Jellen E.N."/>
            <person name="Maughan P.J."/>
            <person name="Tester M."/>
        </authorList>
    </citation>
    <scope>NUCLEOTIDE SEQUENCE [LARGE SCALE GENOMIC DNA]</scope>
    <source>
        <strain evidence="3">cv. PI 614886</strain>
    </source>
</reference>
<dbReference type="InterPro" id="IPR013766">
    <property type="entry name" value="Thioredoxin_domain"/>
</dbReference>
<evidence type="ECO:0000313" key="4">
    <source>
        <dbReference type="Proteomes" id="UP000596660"/>
    </source>
</evidence>
<protein>
    <recommendedName>
        <fullName evidence="2">Thioredoxin domain-containing protein</fullName>
    </recommendedName>
</protein>
<dbReference type="Gramene" id="AUR62030582-RA">
    <property type="protein sequence ID" value="AUR62030582-RA:cds"/>
    <property type="gene ID" value="AUR62030582"/>
</dbReference>
<name>A0A803MJJ9_CHEQI</name>
<keyword evidence="1" id="KW-1015">Disulfide bond</keyword>
<dbReference type="SUPFAM" id="SSF52833">
    <property type="entry name" value="Thioredoxin-like"/>
    <property type="match status" value="1"/>
</dbReference>
<organism evidence="3 4">
    <name type="scientific">Chenopodium quinoa</name>
    <name type="common">Quinoa</name>
    <dbReference type="NCBI Taxonomy" id="63459"/>
    <lineage>
        <taxon>Eukaryota</taxon>
        <taxon>Viridiplantae</taxon>
        <taxon>Streptophyta</taxon>
        <taxon>Embryophyta</taxon>
        <taxon>Tracheophyta</taxon>
        <taxon>Spermatophyta</taxon>
        <taxon>Magnoliopsida</taxon>
        <taxon>eudicotyledons</taxon>
        <taxon>Gunneridae</taxon>
        <taxon>Pentapetalae</taxon>
        <taxon>Caryophyllales</taxon>
        <taxon>Chenopodiaceae</taxon>
        <taxon>Chenopodioideae</taxon>
        <taxon>Atripliceae</taxon>
        <taxon>Chenopodium</taxon>
    </lineage>
</organism>
<dbReference type="EnsemblPlants" id="AUR62030582-RA">
    <property type="protein sequence ID" value="AUR62030582-RA:cds"/>
    <property type="gene ID" value="AUR62030582"/>
</dbReference>
<dbReference type="CDD" id="cd02947">
    <property type="entry name" value="TRX_family"/>
    <property type="match status" value="1"/>
</dbReference>